<dbReference type="AlphaFoldDB" id="A0A844H047"/>
<dbReference type="RefSeq" id="WP_155084119.1">
    <property type="nucleotide sequence ID" value="NZ_WMIA01000014.1"/>
</dbReference>
<protein>
    <recommendedName>
        <fullName evidence="1">CinA-like protein</fullName>
    </recommendedName>
</protein>
<feature type="domain" description="MoaB/Mog" evidence="2">
    <location>
        <begin position="4"/>
        <end position="180"/>
    </location>
</feature>
<dbReference type="InterPro" id="IPR041424">
    <property type="entry name" value="CinA_KH"/>
</dbReference>
<dbReference type="NCBIfam" id="TIGR00200">
    <property type="entry name" value="cinA_nterm"/>
    <property type="match status" value="1"/>
</dbReference>
<dbReference type="InterPro" id="IPR008136">
    <property type="entry name" value="CinA_C"/>
</dbReference>
<accession>A0A844H047</accession>
<dbReference type="NCBIfam" id="NF001813">
    <property type="entry name" value="PRK00549.1"/>
    <property type="match status" value="1"/>
</dbReference>
<dbReference type="SMART" id="SM00852">
    <property type="entry name" value="MoCF_biosynth"/>
    <property type="match status" value="1"/>
</dbReference>
<gene>
    <name evidence="3" type="ORF">GGC33_11700</name>
</gene>
<comment type="caution">
    <text evidence="3">The sequence shown here is derived from an EMBL/GenBank/DDBJ whole genome shotgun (WGS) entry which is preliminary data.</text>
</comment>
<dbReference type="EMBL" id="WMIA01000014">
    <property type="protein sequence ID" value="MTF39586.1"/>
    <property type="molecule type" value="Genomic_DNA"/>
</dbReference>
<dbReference type="Gene3D" id="3.30.70.2860">
    <property type="match status" value="1"/>
</dbReference>
<evidence type="ECO:0000313" key="3">
    <source>
        <dbReference type="EMBL" id="MTF39586.1"/>
    </source>
</evidence>
<dbReference type="HAMAP" id="MF_00226_B">
    <property type="entry name" value="CinA_B"/>
    <property type="match status" value="1"/>
</dbReference>
<dbReference type="SUPFAM" id="SSF53218">
    <property type="entry name" value="Molybdenum cofactor biosynthesis proteins"/>
    <property type="match status" value="1"/>
</dbReference>
<dbReference type="PANTHER" id="PTHR13939">
    <property type="entry name" value="NICOTINAMIDE-NUCLEOTIDE AMIDOHYDROLASE PNCC"/>
    <property type="match status" value="1"/>
</dbReference>
<evidence type="ECO:0000259" key="2">
    <source>
        <dbReference type="SMART" id="SM00852"/>
    </source>
</evidence>
<organism evidence="3 4">
    <name type="scientific">Cyanobacterium aponinum 0216</name>
    <dbReference type="NCBI Taxonomy" id="2676140"/>
    <lineage>
        <taxon>Bacteria</taxon>
        <taxon>Bacillati</taxon>
        <taxon>Cyanobacteriota</taxon>
        <taxon>Cyanophyceae</taxon>
        <taxon>Oscillatoriophycideae</taxon>
        <taxon>Chroococcales</taxon>
        <taxon>Geminocystaceae</taxon>
        <taxon>Cyanobacterium</taxon>
    </lineage>
</organism>
<dbReference type="Gene3D" id="3.90.950.20">
    <property type="entry name" value="CinA-like"/>
    <property type="match status" value="1"/>
</dbReference>
<name>A0A844H047_9CHRO</name>
<dbReference type="Pfam" id="PF00994">
    <property type="entry name" value="MoCF_biosynth"/>
    <property type="match status" value="1"/>
</dbReference>
<dbReference type="InterPro" id="IPR050101">
    <property type="entry name" value="CinA"/>
</dbReference>
<sequence>MSAEIICIGTELLLGDILNSNSQFLAQELAILGIPHYFQTVVGDNLGRIHEVINIASQRSSILIFTGGLGPTPDDLTTEAIASFFQGTLEEKSEIIEDIEVKFAQRGRKMTNNNRKQALLPKGADILPNLTGTAPGMIWQPFLNNVNHPQQKLTILTFPGVPSEMKQMWRDTAVPFLQSQGWGKEIIVSEMMRFRGIGESALAEKVNHLFALTNPTVAPYASHGEVKLRVSTKAKNEAEARKIINPIVEEIKAIALEDYYGSDEDTLEGVVGKLLTARGETVSVAESCTGGGLGAMFTACGGSSAYFYGGVIAYSNQVKIRQLGVSEADIEQFGAVSETVAQQMAKGVKNRLQTDWGIGITGIAGPDGGTETKPVGLVYVAIAQPHFVTASPSSDTISYELKWGINRDRQTIRYLTCCFALDQLRRKLLSN</sequence>
<dbReference type="Proteomes" id="UP000437131">
    <property type="component" value="Unassembled WGS sequence"/>
</dbReference>
<evidence type="ECO:0000313" key="4">
    <source>
        <dbReference type="Proteomes" id="UP000437131"/>
    </source>
</evidence>
<reference evidence="3 4" key="1">
    <citation type="submission" date="2019-11" db="EMBL/GenBank/DDBJ databases">
        <title>Isolation of a new High Light Tolerant Cyanobacteria.</title>
        <authorList>
            <person name="Dobson Z."/>
            <person name="Vaughn N."/>
            <person name="Vaughn M."/>
            <person name="Fromme P."/>
            <person name="Mazor Y."/>
        </authorList>
    </citation>
    <scope>NUCLEOTIDE SEQUENCE [LARGE SCALE GENOMIC DNA]</scope>
    <source>
        <strain evidence="3 4">0216</strain>
    </source>
</reference>
<dbReference type="PANTHER" id="PTHR13939:SF0">
    <property type="entry name" value="NMN AMIDOHYDROLASE-LIKE PROTEIN YFAY"/>
    <property type="match status" value="1"/>
</dbReference>
<dbReference type="PIRSF" id="PIRSF006728">
    <property type="entry name" value="CinA"/>
    <property type="match status" value="1"/>
</dbReference>
<dbReference type="Pfam" id="PF18146">
    <property type="entry name" value="CinA_KH"/>
    <property type="match status" value="1"/>
</dbReference>
<comment type="similarity">
    <text evidence="1">Belongs to the CinA family.</text>
</comment>
<dbReference type="Pfam" id="PF02464">
    <property type="entry name" value="CinA"/>
    <property type="match status" value="1"/>
</dbReference>
<evidence type="ECO:0000256" key="1">
    <source>
        <dbReference type="HAMAP-Rule" id="MF_00226"/>
    </source>
</evidence>
<dbReference type="SUPFAM" id="SSF142433">
    <property type="entry name" value="CinA-like"/>
    <property type="match status" value="1"/>
</dbReference>
<dbReference type="InterPro" id="IPR036425">
    <property type="entry name" value="MoaB/Mog-like_dom_sf"/>
</dbReference>
<dbReference type="InterPro" id="IPR008135">
    <property type="entry name" value="Competence-induced_CinA"/>
</dbReference>
<dbReference type="CDD" id="cd00885">
    <property type="entry name" value="cinA"/>
    <property type="match status" value="1"/>
</dbReference>
<dbReference type="NCBIfam" id="TIGR00199">
    <property type="entry name" value="PncC_domain"/>
    <property type="match status" value="1"/>
</dbReference>
<dbReference type="InterPro" id="IPR001453">
    <property type="entry name" value="MoaB/Mog_dom"/>
</dbReference>
<dbReference type="Gene3D" id="3.40.980.10">
    <property type="entry name" value="MoaB/Mog-like domain"/>
    <property type="match status" value="1"/>
</dbReference>
<proteinExistence type="inferred from homology"/>
<dbReference type="InterPro" id="IPR036653">
    <property type="entry name" value="CinA-like_C"/>
</dbReference>